<evidence type="ECO:0000256" key="1">
    <source>
        <dbReference type="ARBA" id="ARBA00022485"/>
    </source>
</evidence>
<dbReference type="SFLD" id="SFLDG01111">
    <property type="entry name" value="Uncharacterised_Radical_SAM_Su"/>
    <property type="match status" value="1"/>
</dbReference>
<dbReference type="InterPro" id="IPR058240">
    <property type="entry name" value="rSAM_sf"/>
</dbReference>
<accession>A0ABW8SDD1</accession>
<dbReference type="EMBL" id="JBJHZX010000001">
    <property type="protein sequence ID" value="MFL0194044.1"/>
    <property type="molecule type" value="Genomic_DNA"/>
</dbReference>
<dbReference type="PROSITE" id="PS51918">
    <property type="entry name" value="RADICAL_SAM"/>
    <property type="match status" value="1"/>
</dbReference>
<dbReference type="PANTHER" id="PTHR42836:SF1">
    <property type="entry name" value="7-CARBOXY-7-DEAZAGUANINE SYNTHASE"/>
    <property type="match status" value="1"/>
</dbReference>
<keyword evidence="1" id="KW-0004">4Fe-4S</keyword>
<evidence type="ECO:0000313" key="7">
    <source>
        <dbReference type="EMBL" id="MFL0194044.1"/>
    </source>
</evidence>
<feature type="domain" description="Radical SAM core" evidence="6">
    <location>
        <begin position="24"/>
        <end position="221"/>
    </location>
</feature>
<dbReference type="Gene3D" id="3.20.20.70">
    <property type="entry name" value="Aldolase class I"/>
    <property type="match status" value="1"/>
</dbReference>
<gene>
    <name evidence="7" type="ORF">ACJDU8_00345</name>
</gene>
<dbReference type="InterPro" id="IPR007197">
    <property type="entry name" value="rSAM"/>
</dbReference>
<dbReference type="SUPFAM" id="SSF102114">
    <property type="entry name" value="Radical SAM enzymes"/>
    <property type="match status" value="1"/>
</dbReference>
<keyword evidence="4" id="KW-0408">Iron</keyword>
<evidence type="ECO:0000256" key="2">
    <source>
        <dbReference type="ARBA" id="ARBA00022691"/>
    </source>
</evidence>
<reference evidence="7 8" key="1">
    <citation type="submission" date="2024-11" db="EMBL/GenBank/DDBJ databases">
        <authorList>
            <person name="Heng Y.C."/>
            <person name="Lim A.C.H."/>
            <person name="Lee J.K.Y."/>
            <person name="Kittelmann S."/>
        </authorList>
    </citation>
    <scope>NUCLEOTIDE SEQUENCE [LARGE SCALE GENOMIC DNA]</scope>
    <source>
        <strain evidence="7 8">WILCCON 0269</strain>
    </source>
</reference>
<dbReference type="NCBIfam" id="TIGR04038">
    <property type="entry name" value="tatD_link_rSAM"/>
    <property type="match status" value="1"/>
</dbReference>
<dbReference type="CDD" id="cd01335">
    <property type="entry name" value="Radical_SAM"/>
    <property type="match status" value="1"/>
</dbReference>
<dbReference type="Pfam" id="PF04055">
    <property type="entry name" value="Radical_SAM"/>
    <property type="match status" value="1"/>
</dbReference>
<keyword evidence="5" id="KW-0411">Iron-sulfur</keyword>
<sequence>MSILYSYKNGVHVNLNHANYEEDKAIQENIYVNLTNKCPCACTFCIRNSDKIKEFNNLWLKSEPTVQEVLNEFKKHDLSRCKEVIFCGYGEPLTRLYAVLEVSKYLKREKEDLNIRINTNGLGDLINKREVAPLLSKTIDSVSISLNASNAEEYLKITKSKFGIKSYESVLKFALGCQKYLKNVRLTVVDVIGEAEIIKCREICEKHNLILKVRKFISSDS</sequence>
<organism evidence="7 8">
    <name type="scientific">Candidatus Clostridium eludens</name>
    <dbReference type="NCBI Taxonomy" id="3381663"/>
    <lineage>
        <taxon>Bacteria</taxon>
        <taxon>Bacillati</taxon>
        <taxon>Bacillota</taxon>
        <taxon>Clostridia</taxon>
        <taxon>Eubacteriales</taxon>
        <taxon>Clostridiaceae</taxon>
        <taxon>Clostridium</taxon>
    </lineage>
</organism>
<protein>
    <submittedName>
        <fullName evidence="7">TatD family nuclease-associated radical SAM protein</fullName>
    </submittedName>
</protein>
<dbReference type="RefSeq" id="WP_406790167.1">
    <property type="nucleotide sequence ID" value="NZ_JBJHZX010000001.1"/>
</dbReference>
<evidence type="ECO:0000256" key="3">
    <source>
        <dbReference type="ARBA" id="ARBA00022723"/>
    </source>
</evidence>
<keyword evidence="2" id="KW-0949">S-adenosyl-L-methionine</keyword>
<evidence type="ECO:0000256" key="4">
    <source>
        <dbReference type="ARBA" id="ARBA00023004"/>
    </source>
</evidence>
<dbReference type="PANTHER" id="PTHR42836">
    <property type="entry name" value="7-CARBOXY-7-DEAZAGUANINE SYNTHASE"/>
    <property type="match status" value="1"/>
</dbReference>
<dbReference type="Proteomes" id="UP001623660">
    <property type="component" value="Unassembled WGS sequence"/>
</dbReference>
<proteinExistence type="predicted"/>
<evidence type="ECO:0000259" key="6">
    <source>
        <dbReference type="PROSITE" id="PS51918"/>
    </source>
</evidence>
<keyword evidence="3" id="KW-0479">Metal-binding</keyword>
<dbReference type="InterPro" id="IPR013785">
    <property type="entry name" value="Aldolase_TIM"/>
</dbReference>
<dbReference type="InterPro" id="IPR023821">
    <property type="entry name" value="rSAM_TatD-assoc"/>
</dbReference>
<evidence type="ECO:0000256" key="5">
    <source>
        <dbReference type="ARBA" id="ARBA00023014"/>
    </source>
</evidence>
<evidence type="ECO:0000313" key="8">
    <source>
        <dbReference type="Proteomes" id="UP001623660"/>
    </source>
</evidence>
<dbReference type="SFLD" id="SFLDS00029">
    <property type="entry name" value="Radical_SAM"/>
    <property type="match status" value="1"/>
</dbReference>
<comment type="caution">
    <text evidence="7">The sequence shown here is derived from an EMBL/GenBank/DDBJ whole genome shotgun (WGS) entry which is preliminary data.</text>
</comment>
<keyword evidence="8" id="KW-1185">Reference proteome</keyword>
<name>A0ABW8SDD1_9CLOT</name>